<keyword evidence="1" id="KW-0862">Zinc</keyword>
<organism evidence="4 5">
    <name type="scientific">Nephila pilipes</name>
    <name type="common">Giant wood spider</name>
    <name type="synonym">Nephila maculata</name>
    <dbReference type="NCBI Taxonomy" id="299642"/>
    <lineage>
        <taxon>Eukaryota</taxon>
        <taxon>Metazoa</taxon>
        <taxon>Ecdysozoa</taxon>
        <taxon>Arthropoda</taxon>
        <taxon>Chelicerata</taxon>
        <taxon>Arachnida</taxon>
        <taxon>Araneae</taxon>
        <taxon>Araneomorphae</taxon>
        <taxon>Entelegynae</taxon>
        <taxon>Araneoidea</taxon>
        <taxon>Nephilidae</taxon>
        <taxon>Nephila</taxon>
    </lineage>
</organism>
<reference evidence="4" key="1">
    <citation type="submission" date="2020-08" db="EMBL/GenBank/DDBJ databases">
        <title>Multicomponent nature underlies the extraordinary mechanical properties of spider dragline silk.</title>
        <authorList>
            <person name="Kono N."/>
            <person name="Nakamura H."/>
            <person name="Mori M."/>
            <person name="Yoshida Y."/>
            <person name="Ohtoshi R."/>
            <person name="Malay A.D."/>
            <person name="Moran D.A.P."/>
            <person name="Tomita M."/>
            <person name="Numata K."/>
            <person name="Arakawa K."/>
        </authorList>
    </citation>
    <scope>NUCLEOTIDE SEQUENCE</scope>
</reference>
<comment type="caution">
    <text evidence="4">The sequence shown here is derived from an EMBL/GenBank/DDBJ whole genome shotgun (WGS) entry which is preliminary data.</text>
</comment>
<evidence type="ECO:0000313" key="4">
    <source>
        <dbReference type="EMBL" id="GFS33707.1"/>
    </source>
</evidence>
<dbReference type="OrthoDB" id="6434442at2759"/>
<evidence type="ECO:0000256" key="1">
    <source>
        <dbReference type="PROSITE-ProRule" id="PRU00047"/>
    </source>
</evidence>
<dbReference type="Proteomes" id="UP000887013">
    <property type="component" value="Unassembled WGS sequence"/>
</dbReference>
<dbReference type="PROSITE" id="PS50158">
    <property type="entry name" value="ZF_CCHC"/>
    <property type="match status" value="1"/>
</dbReference>
<feature type="coiled-coil region" evidence="2">
    <location>
        <begin position="95"/>
        <end position="129"/>
    </location>
</feature>
<accession>A0A8X6K9P3</accession>
<keyword evidence="1" id="KW-0479">Metal-binding</keyword>
<evidence type="ECO:0000256" key="2">
    <source>
        <dbReference type="SAM" id="Coils"/>
    </source>
</evidence>
<sequence>MEQLLKPERFDIDPTCSNAETKWRHWKKTFENFLGGIKTLTEENKLPLLSNYVTSNVYQFINDCTTYTGAIAILDSLFIKKRNVIFARHCLSTRNQQTEETVSEYLQVLNQLSKDCDFTDVKAEEYRKEYIRDAFIRGLKCPRIRQRLLENTSMTLDQAFEQARTLESAEVHAASYMGNSFPVQSAAMKTDDFSEETLATSAASSSSRSQKCFFCGNDLHSRTICPARDVFCRKCGKKGHYQRVCKSRPVGKWELFFEIFVLLYALLVNLMEIMDRIDNENTFLLDDELHSDTETDISSNYLDYSSDNSCSELSSDEDLSSFFLFPSWN</sequence>
<dbReference type="InterPro" id="IPR036875">
    <property type="entry name" value="Znf_CCHC_sf"/>
</dbReference>
<dbReference type="SUPFAM" id="SSF57756">
    <property type="entry name" value="Retrovirus zinc finger-like domains"/>
    <property type="match status" value="1"/>
</dbReference>
<dbReference type="SMART" id="SM00343">
    <property type="entry name" value="ZnF_C2HC"/>
    <property type="match status" value="2"/>
</dbReference>
<evidence type="ECO:0000313" key="5">
    <source>
        <dbReference type="Proteomes" id="UP000887013"/>
    </source>
</evidence>
<proteinExistence type="predicted"/>
<dbReference type="AlphaFoldDB" id="A0A8X6K9P3"/>
<keyword evidence="2" id="KW-0175">Coiled coil</keyword>
<gene>
    <name evidence="4" type="primary">X975_23396</name>
    <name evidence="4" type="ORF">NPIL_403841</name>
</gene>
<keyword evidence="1" id="KW-0863">Zinc-finger</keyword>
<keyword evidence="5" id="KW-1185">Reference proteome</keyword>
<dbReference type="PANTHER" id="PTHR33198">
    <property type="entry name" value="ANK_REP_REGION DOMAIN-CONTAINING PROTEIN-RELATED"/>
    <property type="match status" value="1"/>
</dbReference>
<name>A0A8X6K9P3_NEPPI</name>
<evidence type="ECO:0000259" key="3">
    <source>
        <dbReference type="PROSITE" id="PS50158"/>
    </source>
</evidence>
<feature type="domain" description="CCHC-type" evidence="3">
    <location>
        <begin position="232"/>
        <end position="247"/>
    </location>
</feature>
<dbReference type="Gene3D" id="4.10.60.10">
    <property type="entry name" value="Zinc finger, CCHC-type"/>
    <property type="match status" value="1"/>
</dbReference>
<protein>
    <recommendedName>
        <fullName evidence="3">CCHC-type domain-containing protein</fullName>
    </recommendedName>
</protein>
<dbReference type="EMBL" id="BMAW01088249">
    <property type="protein sequence ID" value="GFS33707.1"/>
    <property type="molecule type" value="Genomic_DNA"/>
</dbReference>
<dbReference type="GO" id="GO:0008270">
    <property type="term" value="F:zinc ion binding"/>
    <property type="evidence" value="ECO:0007669"/>
    <property type="project" value="UniProtKB-KW"/>
</dbReference>
<dbReference type="PANTHER" id="PTHR33198:SF19">
    <property type="entry name" value="CCHC-TYPE DOMAIN-CONTAINING PROTEIN"/>
    <property type="match status" value="1"/>
</dbReference>
<dbReference type="InterPro" id="IPR001878">
    <property type="entry name" value="Znf_CCHC"/>
</dbReference>
<dbReference type="GO" id="GO:0003676">
    <property type="term" value="F:nucleic acid binding"/>
    <property type="evidence" value="ECO:0007669"/>
    <property type="project" value="InterPro"/>
</dbReference>